<organism evidence="2 3">
    <name type="scientific">Sporosarcina luteola</name>
    <dbReference type="NCBI Taxonomy" id="582850"/>
    <lineage>
        <taxon>Bacteria</taxon>
        <taxon>Bacillati</taxon>
        <taxon>Bacillota</taxon>
        <taxon>Bacilli</taxon>
        <taxon>Bacillales</taxon>
        <taxon>Caryophanaceae</taxon>
        <taxon>Sporosarcina</taxon>
    </lineage>
</organism>
<keyword evidence="1" id="KW-1133">Transmembrane helix</keyword>
<dbReference type="EMBL" id="BJYL01000002">
    <property type="protein sequence ID" value="GEN81766.1"/>
    <property type="molecule type" value="Genomic_DNA"/>
</dbReference>
<keyword evidence="3" id="KW-1185">Reference proteome</keyword>
<reference evidence="2 3" key="1">
    <citation type="submission" date="2019-07" db="EMBL/GenBank/DDBJ databases">
        <title>Whole genome shotgun sequence of Sporosarcina luteola NBRC 105378.</title>
        <authorList>
            <person name="Hosoyama A."/>
            <person name="Uohara A."/>
            <person name="Ohji S."/>
            <person name="Ichikawa N."/>
        </authorList>
    </citation>
    <scope>NUCLEOTIDE SEQUENCE [LARGE SCALE GENOMIC DNA]</scope>
    <source>
        <strain evidence="2 3">NBRC 105378</strain>
    </source>
</reference>
<feature type="transmembrane region" description="Helical" evidence="1">
    <location>
        <begin position="45"/>
        <end position="63"/>
    </location>
</feature>
<proteinExistence type="predicted"/>
<gene>
    <name evidence="2" type="ORF">SLU01_00780</name>
</gene>
<dbReference type="AlphaFoldDB" id="A0A511Z2X2"/>
<evidence type="ECO:0000256" key="1">
    <source>
        <dbReference type="SAM" id="Phobius"/>
    </source>
</evidence>
<evidence type="ECO:0000313" key="3">
    <source>
        <dbReference type="Proteomes" id="UP000321901"/>
    </source>
</evidence>
<keyword evidence="1" id="KW-0812">Transmembrane</keyword>
<name>A0A511Z2X2_9BACL</name>
<accession>A0A511Z2X2</accession>
<sequence>MKIGEFGQTICRIFHFQLDVFPGKSTKERILMNHDEKHRFTMTDFLFGLTGSTIFVLALHFFTS</sequence>
<dbReference type="Proteomes" id="UP000321901">
    <property type="component" value="Unassembled WGS sequence"/>
</dbReference>
<keyword evidence="1" id="KW-0472">Membrane</keyword>
<evidence type="ECO:0000313" key="2">
    <source>
        <dbReference type="EMBL" id="GEN81766.1"/>
    </source>
</evidence>
<protein>
    <submittedName>
        <fullName evidence="2">Uncharacterized protein</fullName>
    </submittedName>
</protein>
<comment type="caution">
    <text evidence="2">The sequence shown here is derived from an EMBL/GenBank/DDBJ whole genome shotgun (WGS) entry which is preliminary data.</text>
</comment>